<feature type="domain" description="SWIRM" evidence="19">
    <location>
        <begin position="272"/>
        <end position="370"/>
    </location>
</feature>
<keyword evidence="8" id="KW-0156">Chromatin regulator</keyword>
<evidence type="ECO:0000256" key="2">
    <source>
        <dbReference type="ARBA" id="ARBA00007194"/>
    </source>
</evidence>
<dbReference type="InterPro" id="IPR050242">
    <property type="entry name" value="JAMM_MPN+_peptidase_M67A"/>
</dbReference>
<evidence type="ECO:0000256" key="7">
    <source>
        <dbReference type="ARBA" id="ARBA00022833"/>
    </source>
</evidence>
<keyword evidence="4" id="KW-0479">Metal-binding</keyword>
<reference evidence="22" key="2">
    <citation type="submission" date="2025-08" db="UniProtKB">
        <authorList>
            <consortium name="Ensembl"/>
        </authorList>
    </citation>
    <scope>IDENTIFICATION</scope>
</reference>
<evidence type="ECO:0000256" key="12">
    <source>
        <dbReference type="ARBA" id="ARBA00023159"/>
    </source>
</evidence>
<comment type="subcellular location">
    <subcellularLocation>
        <location evidence="1">Nucleus</location>
    </subcellularLocation>
</comment>
<organism evidence="22 23">
    <name type="scientific">Denticeps clupeoides</name>
    <name type="common">denticle herring</name>
    <dbReference type="NCBI Taxonomy" id="299321"/>
    <lineage>
        <taxon>Eukaryota</taxon>
        <taxon>Metazoa</taxon>
        <taxon>Chordata</taxon>
        <taxon>Craniata</taxon>
        <taxon>Vertebrata</taxon>
        <taxon>Euteleostomi</taxon>
        <taxon>Actinopterygii</taxon>
        <taxon>Neopterygii</taxon>
        <taxon>Teleostei</taxon>
        <taxon>Clupei</taxon>
        <taxon>Clupeiformes</taxon>
        <taxon>Denticipitoidei</taxon>
        <taxon>Denticipitidae</taxon>
        <taxon>Denticeps</taxon>
    </lineage>
</organism>
<dbReference type="Gene3D" id="1.10.10.10">
    <property type="entry name" value="Winged helix-like DNA-binding domain superfamily/Winged helix DNA-binding domain"/>
    <property type="match status" value="1"/>
</dbReference>
<evidence type="ECO:0000256" key="16">
    <source>
        <dbReference type="SAM" id="MobiDB-lite"/>
    </source>
</evidence>
<evidence type="ECO:0000256" key="5">
    <source>
        <dbReference type="ARBA" id="ARBA00022786"/>
    </source>
</evidence>
<reference evidence="22" key="3">
    <citation type="submission" date="2025-09" db="UniProtKB">
        <authorList>
            <consortium name="Ensembl"/>
        </authorList>
    </citation>
    <scope>IDENTIFICATION</scope>
</reference>
<keyword evidence="10" id="KW-0482">Metalloprotease</keyword>
<keyword evidence="9" id="KW-0805">Transcription regulation</keyword>
<gene>
    <name evidence="22" type="primary">MYSM1</name>
</gene>
<dbReference type="PANTHER" id="PTHR10410">
    <property type="entry name" value="EUKARYOTIC TRANSLATION INITIATION FACTOR 3 -RELATED"/>
    <property type="match status" value="1"/>
</dbReference>
<dbReference type="PROSITE" id="PS51294">
    <property type="entry name" value="HTH_MYB"/>
    <property type="match status" value="1"/>
</dbReference>
<evidence type="ECO:0000256" key="14">
    <source>
        <dbReference type="ARBA" id="ARBA00023242"/>
    </source>
</evidence>
<dbReference type="InterPro" id="IPR000555">
    <property type="entry name" value="JAMM/MPN+_dom"/>
</dbReference>
<dbReference type="InterPro" id="IPR007526">
    <property type="entry name" value="SWIRM"/>
</dbReference>
<keyword evidence="5" id="KW-0833">Ubl conjugation pathway</keyword>
<dbReference type="CDD" id="cd08067">
    <property type="entry name" value="MPN_2A_DUB"/>
    <property type="match status" value="1"/>
</dbReference>
<feature type="compositionally biased region" description="Polar residues" evidence="16">
    <location>
        <begin position="705"/>
        <end position="714"/>
    </location>
</feature>
<dbReference type="InterPro" id="IPR009057">
    <property type="entry name" value="Homeodomain-like_sf"/>
</dbReference>
<keyword evidence="14" id="KW-0539">Nucleus</keyword>
<dbReference type="InterPro" id="IPR036388">
    <property type="entry name" value="WH-like_DNA-bd_sf"/>
</dbReference>
<dbReference type="SUPFAM" id="SSF102712">
    <property type="entry name" value="JAB1/MPN domain"/>
    <property type="match status" value="1"/>
</dbReference>
<keyword evidence="3" id="KW-0645">Protease</keyword>
<dbReference type="Gene3D" id="1.10.10.60">
    <property type="entry name" value="Homeodomain-like"/>
    <property type="match status" value="1"/>
</dbReference>
<evidence type="ECO:0000256" key="13">
    <source>
        <dbReference type="ARBA" id="ARBA00023163"/>
    </source>
</evidence>
<dbReference type="GeneTree" id="ENSGT00940000157721"/>
<feature type="domain" description="Myb-like" evidence="17">
    <location>
        <begin position="92"/>
        <end position="142"/>
    </location>
</feature>
<reference evidence="22 23" key="1">
    <citation type="submission" date="2020-06" db="EMBL/GenBank/DDBJ databases">
        <authorList>
            <consortium name="Wellcome Sanger Institute Data Sharing"/>
        </authorList>
    </citation>
    <scope>NUCLEOTIDE SEQUENCE [LARGE SCALE GENOMIC DNA]</scope>
</reference>
<evidence type="ECO:0000256" key="4">
    <source>
        <dbReference type="ARBA" id="ARBA00022723"/>
    </source>
</evidence>
<feature type="domain" description="SANT" evidence="20">
    <location>
        <begin position="95"/>
        <end position="146"/>
    </location>
</feature>
<accession>A0AAY4D796</accession>
<sequence length="733" mass="81398">MAAEEVDVDVEGDDGAGEGVLLRDRYLQSAWKDGSSLLPWALDGSISAENREVIENMLLEEQYPCCDLPLHIASAATALKSVHPSPVRSPVKTSGAPARWAAEEKDLFEKGLVNFGRRWTKISKLIGSRTVLQVKSYARQYFRNKAKSEPPAAAPSYKLLPGLSVAPQPAQRRMAALTNAVRIERLSDDEDVDITDDLDDPGSQTDDQECVEEQEPRGVSSPGPLSPPEAHVPDEDCIESRTKALSDAHNETEPEDGQEEENDDDQEEEEEIKAPEQEVTLDKNNITEEEKQAIPEFFEGRPSKTPERYLRIRNYILEQWENGRPRYLNKTSVRPGLKNCGDVNCIGRIHTYLELIGAINFSCDQAVYNRPRPVERSRLKETRDALESYQLAQRLQSMRTRKRRVRDVHGNWCDAKDLEGQTFEHLSAEELALRRAEQRKLPRPGKLPRQRGSDPFLLVPCQTFGEQKQEPFQVVICAGALVVMDLHAHVSMGEVIGLLGGAYDEEQKVLKVRAAEPCNSLSTGLQCEMDPVSQTQASELLGVRGHSVVGWYHSHPTFDPNPSVRDMDTQAKYQSYFSRGGAPFVGMIISPYNPSNSSAVSQTTCLVVSEEEGPSGAQKVPYRFEVQVSGEVPDWEAVMRRAGWVPLMDFLQLLPEVEVSGFLLQIEHLLITKFGPAPDSEVSSLFMDEPSPPQPINSDEASHGQEVQTEQSDLTGSTEASSSTSTTGSASLF</sequence>
<dbReference type="InterPro" id="IPR017884">
    <property type="entry name" value="SANT_dom"/>
</dbReference>
<keyword evidence="13" id="KW-0804">Transcription</keyword>
<feature type="domain" description="HTH myb-type" evidence="21">
    <location>
        <begin position="99"/>
        <end position="146"/>
    </location>
</feature>
<comment type="similarity">
    <text evidence="2">Belongs to the peptidase M67A family. MYSM1 subfamily.</text>
</comment>
<feature type="compositionally biased region" description="Low complexity" evidence="16">
    <location>
        <begin position="715"/>
        <end position="733"/>
    </location>
</feature>
<dbReference type="Ensembl" id="ENSDCDT00010050027.1">
    <property type="protein sequence ID" value="ENSDCDP00010040176.1"/>
    <property type="gene ID" value="ENSDCDG00010025462.1"/>
</dbReference>
<dbReference type="InterPro" id="IPR037518">
    <property type="entry name" value="MPN"/>
</dbReference>
<dbReference type="Pfam" id="PF04433">
    <property type="entry name" value="SWIRM"/>
    <property type="match status" value="1"/>
</dbReference>
<evidence type="ECO:0000256" key="3">
    <source>
        <dbReference type="ARBA" id="ARBA00022670"/>
    </source>
</evidence>
<dbReference type="Gene3D" id="3.40.140.10">
    <property type="entry name" value="Cytidine Deaminase, domain 2"/>
    <property type="match status" value="1"/>
</dbReference>
<feature type="compositionally biased region" description="Acidic residues" evidence="16">
    <location>
        <begin position="188"/>
        <end position="213"/>
    </location>
</feature>
<keyword evidence="7" id="KW-0862">Zinc</keyword>
<dbReference type="PROSITE" id="PS50249">
    <property type="entry name" value="MPN"/>
    <property type="match status" value="1"/>
</dbReference>
<keyword evidence="23" id="KW-1185">Reference proteome</keyword>
<dbReference type="GO" id="GO:0003677">
    <property type="term" value="F:DNA binding"/>
    <property type="evidence" value="ECO:0007669"/>
    <property type="project" value="UniProtKB-KW"/>
</dbReference>
<evidence type="ECO:0000259" key="20">
    <source>
        <dbReference type="PROSITE" id="PS51293"/>
    </source>
</evidence>
<evidence type="ECO:0000259" key="19">
    <source>
        <dbReference type="PROSITE" id="PS50934"/>
    </source>
</evidence>
<feature type="compositionally biased region" description="Basic and acidic residues" evidence="16">
    <location>
        <begin position="231"/>
        <end position="252"/>
    </location>
</feature>
<evidence type="ECO:0000256" key="9">
    <source>
        <dbReference type="ARBA" id="ARBA00023015"/>
    </source>
</evidence>
<dbReference type="GO" id="GO:0006325">
    <property type="term" value="P:chromatin organization"/>
    <property type="evidence" value="ECO:0007669"/>
    <property type="project" value="UniProtKB-KW"/>
</dbReference>
<dbReference type="FunFam" id="1.10.10.10:FF:000193">
    <property type="entry name" value="histone H2A deubiquitinase MYSM1 isoform X1"/>
    <property type="match status" value="1"/>
</dbReference>
<feature type="domain" description="MPN" evidence="18">
    <location>
        <begin position="474"/>
        <end position="606"/>
    </location>
</feature>
<dbReference type="InterPro" id="IPR017930">
    <property type="entry name" value="Myb_dom"/>
</dbReference>
<proteinExistence type="inferred from homology"/>
<dbReference type="PROSITE" id="PS50934">
    <property type="entry name" value="SWIRM"/>
    <property type="match status" value="1"/>
</dbReference>
<protein>
    <recommendedName>
        <fullName evidence="15">Myb-like, SWIRM and MPN domain-containing protein 1</fullName>
    </recommendedName>
</protein>
<dbReference type="AlphaFoldDB" id="A0AAY4D796"/>
<evidence type="ECO:0000259" key="17">
    <source>
        <dbReference type="PROSITE" id="PS50090"/>
    </source>
</evidence>
<evidence type="ECO:0000259" key="18">
    <source>
        <dbReference type="PROSITE" id="PS50249"/>
    </source>
</evidence>
<feature type="region of interest" description="Disordered" evidence="16">
    <location>
        <begin position="681"/>
        <end position="733"/>
    </location>
</feature>
<evidence type="ECO:0000313" key="22">
    <source>
        <dbReference type="Ensembl" id="ENSDCDP00010040176.1"/>
    </source>
</evidence>
<keyword evidence="6" id="KW-0378">Hydrolase</keyword>
<feature type="compositionally biased region" description="Acidic residues" evidence="16">
    <location>
        <begin position="253"/>
        <end position="271"/>
    </location>
</feature>
<evidence type="ECO:0000256" key="8">
    <source>
        <dbReference type="ARBA" id="ARBA00022853"/>
    </source>
</evidence>
<dbReference type="PROSITE" id="PS50090">
    <property type="entry name" value="MYB_LIKE"/>
    <property type="match status" value="1"/>
</dbReference>
<evidence type="ECO:0000256" key="11">
    <source>
        <dbReference type="ARBA" id="ARBA00023125"/>
    </source>
</evidence>
<dbReference type="Pfam" id="PF00249">
    <property type="entry name" value="Myb_DNA-binding"/>
    <property type="match status" value="1"/>
</dbReference>
<dbReference type="GO" id="GO:0006508">
    <property type="term" value="P:proteolysis"/>
    <property type="evidence" value="ECO:0007669"/>
    <property type="project" value="UniProtKB-KW"/>
</dbReference>
<dbReference type="Proteomes" id="UP000694580">
    <property type="component" value="Chromosome 19"/>
</dbReference>
<evidence type="ECO:0000256" key="6">
    <source>
        <dbReference type="ARBA" id="ARBA00022801"/>
    </source>
</evidence>
<keyword evidence="12" id="KW-0010">Activator</keyword>
<name>A0AAY4D796_9TELE</name>
<dbReference type="GO" id="GO:0046872">
    <property type="term" value="F:metal ion binding"/>
    <property type="evidence" value="ECO:0007669"/>
    <property type="project" value="UniProtKB-KW"/>
</dbReference>
<evidence type="ECO:0000256" key="10">
    <source>
        <dbReference type="ARBA" id="ARBA00023049"/>
    </source>
</evidence>
<dbReference type="SMART" id="SM00717">
    <property type="entry name" value="SANT"/>
    <property type="match status" value="1"/>
</dbReference>
<evidence type="ECO:0000259" key="21">
    <source>
        <dbReference type="PROSITE" id="PS51294"/>
    </source>
</evidence>
<keyword evidence="11" id="KW-0238">DNA-binding</keyword>
<dbReference type="PROSITE" id="PS51293">
    <property type="entry name" value="SANT"/>
    <property type="match status" value="1"/>
</dbReference>
<dbReference type="SUPFAM" id="SSF46689">
    <property type="entry name" value="Homeodomain-like"/>
    <property type="match status" value="2"/>
</dbReference>
<dbReference type="FunFam" id="3.40.140.10:FF:000018">
    <property type="entry name" value="histone H2A deubiquitinase MYSM1 isoform X2"/>
    <property type="match status" value="1"/>
</dbReference>
<dbReference type="FunFam" id="1.10.10.60:FF:000151">
    <property type="entry name" value="histone H2A deubiquitinase MYSM1 isoform X2"/>
    <property type="match status" value="1"/>
</dbReference>
<evidence type="ECO:0000256" key="1">
    <source>
        <dbReference type="ARBA" id="ARBA00004123"/>
    </source>
</evidence>
<feature type="region of interest" description="Disordered" evidence="16">
    <location>
        <begin position="188"/>
        <end position="287"/>
    </location>
</feature>
<dbReference type="Pfam" id="PF01398">
    <property type="entry name" value="JAB"/>
    <property type="match status" value="1"/>
</dbReference>
<dbReference type="InterPro" id="IPR001005">
    <property type="entry name" value="SANT/Myb"/>
</dbReference>
<dbReference type="GO" id="GO:0005634">
    <property type="term" value="C:nucleus"/>
    <property type="evidence" value="ECO:0007669"/>
    <property type="project" value="UniProtKB-SubCell"/>
</dbReference>
<dbReference type="CDD" id="cd00167">
    <property type="entry name" value="SANT"/>
    <property type="match status" value="1"/>
</dbReference>
<dbReference type="GO" id="GO:0008237">
    <property type="term" value="F:metallopeptidase activity"/>
    <property type="evidence" value="ECO:0007669"/>
    <property type="project" value="UniProtKB-KW"/>
</dbReference>
<evidence type="ECO:0000256" key="15">
    <source>
        <dbReference type="ARBA" id="ARBA00032256"/>
    </source>
</evidence>
<evidence type="ECO:0000313" key="23">
    <source>
        <dbReference type="Proteomes" id="UP000694580"/>
    </source>
</evidence>